<name>A0A6I6DVB8_9MICO</name>
<keyword evidence="2" id="KW-0813">Transport</keyword>
<evidence type="ECO:0000256" key="3">
    <source>
        <dbReference type="ARBA" id="ARBA00022475"/>
    </source>
</evidence>
<dbReference type="RefSeq" id="WP_156243451.1">
    <property type="nucleotide sequence ID" value="NZ_BAAAZL010000004.1"/>
</dbReference>
<dbReference type="Proteomes" id="UP000422989">
    <property type="component" value="Chromosome"/>
</dbReference>
<sequence>MFRSFASYNYRIWFLGALISNVGGWMQSTAQDWVVLTELTNNDATAMGATMALQFGPPLVLVSVTGWVADRFDRRRLLVVTQSALLLLALAVGALLLAGVMTLPLMLLFALGFGIANAFDSPARQAFVSDVVERRYAANAVALNSASFNMARLIGPAVGGVLIVAVGSGWVFFLNAATFLAMIVALLAMRTRELVPRVRRQGAARLADGFRYVSRRPDLMVAFAMVFLVGAFGMNFPIFASTMALEFGRQADGYGVLSSVLAIGSLAGALLAARRERARLRIVMFAAGGFGVASIVSAMMPSYWTYAAVLVFVGFGTVTMLTTANGYVQTNSDPALRGRVLALYMAVIMGSTPIGAPIAGWVADTFGPRAAITLGGIAGLVACLIGLAWVLRSGRLHRESGNRFGVALEETRPLEIITQATPTVAPEEFSDQVAQTTAIRMDEDDERMADGRP</sequence>
<dbReference type="SUPFAM" id="SSF103473">
    <property type="entry name" value="MFS general substrate transporter"/>
    <property type="match status" value="1"/>
</dbReference>
<dbReference type="GO" id="GO:0022857">
    <property type="term" value="F:transmembrane transporter activity"/>
    <property type="evidence" value="ECO:0007669"/>
    <property type="project" value="InterPro"/>
</dbReference>
<keyword evidence="3" id="KW-1003">Cell membrane</keyword>
<evidence type="ECO:0000256" key="4">
    <source>
        <dbReference type="ARBA" id="ARBA00022692"/>
    </source>
</evidence>
<dbReference type="KEGG" id="moj:D7D94_12280"/>
<feature type="transmembrane region" description="Helical" evidence="7">
    <location>
        <begin position="253"/>
        <end position="273"/>
    </location>
</feature>
<protein>
    <submittedName>
        <fullName evidence="9">MFS transporter</fullName>
    </submittedName>
</protein>
<evidence type="ECO:0000256" key="6">
    <source>
        <dbReference type="ARBA" id="ARBA00023136"/>
    </source>
</evidence>
<feature type="transmembrane region" description="Helical" evidence="7">
    <location>
        <begin position="76"/>
        <end position="97"/>
    </location>
</feature>
<dbReference type="PROSITE" id="PS50850">
    <property type="entry name" value="MFS"/>
    <property type="match status" value="1"/>
</dbReference>
<feature type="transmembrane region" description="Helical" evidence="7">
    <location>
        <begin position="140"/>
        <end position="164"/>
    </location>
</feature>
<dbReference type="EMBL" id="CP032550">
    <property type="protein sequence ID" value="QGU28945.1"/>
    <property type="molecule type" value="Genomic_DNA"/>
</dbReference>
<feature type="transmembrane region" description="Helical" evidence="7">
    <location>
        <begin position="306"/>
        <end position="328"/>
    </location>
</feature>
<gene>
    <name evidence="9" type="ORF">D7D94_12280</name>
</gene>
<keyword evidence="6 7" id="KW-0472">Membrane</keyword>
<feature type="transmembrane region" description="Helical" evidence="7">
    <location>
        <begin position="12"/>
        <end position="28"/>
    </location>
</feature>
<feature type="transmembrane region" description="Helical" evidence="7">
    <location>
        <begin position="219"/>
        <end position="241"/>
    </location>
</feature>
<dbReference type="OrthoDB" id="9775268at2"/>
<evidence type="ECO:0000256" key="7">
    <source>
        <dbReference type="SAM" id="Phobius"/>
    </source>
</evidence>
<dbReference type="AlphaFoldDB" id="A0A6I6DVB8"/>
<dbReference type="Gene3D" id="1.20.1250.20">
    <property type="entry name" value="MFS general substrate transporter like domains"/>
    <property type="match status" value="1"/>
</dbReference>
<keyword evidence="4 7" id="KW-0812">Transmembrane</keyword>
<accession>A0A6I6DVB8</accession>
<keyword evidence="10" id="KW-1185">Reference proteome</keyword>
<feature type="transmembrane region" description="Helical" evidence="7">
    <location>
        <begin position="340"/>
        <end position="363"/>
    </location>
</feature>
<dbReference type="InterPro" id="IPR020846">
    <property type="entry name" value="MFS_dom"/>
</dbReference>
<evidence type="ECO:0000256" key="1">
    <source>
        <dbReference type="ARBA" id="ARBA00004651"/>
    </source>
</evidence>
<evidence type="ECO:0000313" key="10">
    <source>
        <dbReference type="Proteomes" id="UP000422989"/>
    </source>
</evidence>
<feature type="transmembrane region" description="Helical" evidence="7">
    <location>
        <begin position="369"/>
        <end position="391"/>
    </location>
</feature>
<evidence type="ECO:0000256" key="2">
    <source>
        <dbReference type="ARBA" id="ARBA00022448"/>
    </source>
</evidence>
<feature type="transmembrane region" description="Helical" evidence="7">
    <location>
        <begin position="48"/>
        <end position="69"/>
    </location>
</feature>
<dbReference type="PANTHER" id="PTHR23513">
    <property type="entry name" value="INTEGRAL MEMBRANE EFFLUX PROTEIN-RELATED"/>
    <property type="match status" value="1"/>
</dbReference>
<feature type="transmembrane region" description="Helical" evidence="7">
    <location>
        <begin position="280"/>
        <end position="300"/>
    </location>
</feature>
<organism evidence="9 10">
    <name type="scientific">Microbacterium oryzae</name>
    <dbReference type="NCBI Taxonomy" id="743009"/>
    <lineage>
        <taxon>Bacteria</taxon>
        <taxon>Bacillati</taxon>
        <taxon>Actinomycetota</taxon>
        <taxon>Actinomycetes</taxon>
        <taxon>Micrococcales</taxon>
        <taxon>Microbacteriaceae</taxon>
        <taxon>Microbacterium</taxon>
    </lineage>
</organism>
<evidence type="ECO:0000259" key="8">
    <source>
        <dbReference type="PROSITE" id="PS50850"/>
    </source>
</evidence>
<dbReference type="InterPro" id="IPR010290">
    <property type="entry name" value="TM_effector"/>
</dbReference>
<evidence type="ECO:0000313" key="9">
    <source>
        <dbReference type="EMBL" id="QGU28945.1"/>
    </source>
</evidence>
<dbReference type="CDD" id="cd06173">
    <property type="entry name" value="MFS_MefA_like"/>
    <property type="match status" value="1"/>
</dbReference>
<evidence type="ECO:0000256" key="5">
    <source>
        <dbReference type="ARBA" id="ARBA00022989"/>
    </source>
</evidence>
<feature type="domain" description="Major facilitator superfamily (MFS) profile" evidence="8">
    <location>
        <begin position="1"/>
        <end position="394"/>
    </location>
</feature>
<comment type="subcellular location">
    <subcellularLocation>
        <location evidence="1">Cell membrane</location>
        <topology evidence="1">Multi-pass membrane protein</topology>
    </subcellularLocation>
</comment>
<dbReference type="GO" id="GO:0005886">
    <property type="term" value="C:plasma membrane"/>
    <property type="evidence" value="ECO:0007669"/>
    <property type="project" value="UniProtKB-SubCell"/>
</dbReference>
<reference evidence="9 10" key="1">
    <citation type="submission" date="2018-09" db="EMBL/GenBank/DDBJ databases">
        <title>Whole genome sequencing of Microbacterium oryzae strain MB-10T.</title>
        <authorList>
            <person name="Das S.K."/>
        </authorList>
    </citation>
    <scope>NUCLEOTIDE SEQUENCE [LARGE SCALE GENOMIC DNA]</scope>
    <source>
        <strain evidence="9 10">MB-10</strain>
    </source>
</reference>
<dbReference type="PANTHER" id="PTHR23513:SF11">
    <property type="entry name" value="STAPHYLOFERRIN A TRANSPORTER"/>
    <property type="match status" value="1"/>
</dbReference>
<dbReference type="Pfam" id="PF05977">
    <property type="entry name" value="MFS_3"/>
    <property type="match status" value="1"/>
</dbReference>
<keyword evidence="5 7" id="KW-1133">Transmembrane helix</keyword>
<proteinExistence type="predicted"/>
<dbReference type="InterPro" id="IPR036259">
    <property type="entry name" value="MFS_trans_sf"/>
</dbReference>